<name>A0A096NRE4_PAPAN</name>
<dbReference type="Gene3D" id="1.10.1040.10">
    <property type="entry name" value="N-(1-d-carboxylethyl)-l-norvaline Dehydrogenase, domain 2"/>
    <property type="match status" value="1"/>
</dbReference>
<dbReference type="PIRSF" id="PIRSF000105">
    <property type="entry name" value="HCDH"/>
    <property type="match status" value="1"/>
</dbReference>
<protein>
    <recommendedName>
        <fullName evidence="4">3-hydroxyacyl-CoA dehydrogenase</fullName>
        <ecNumber evidence="4">1.1.1.35</ecNumber>
    </recommendedName>
</protein>
<dbReference type="Gene3D" id="3.40.50.720">
    <property type="entry name" value="NAD(P)-binding Rossmann-like Domain"/>
    <property type="match status" value="2"/>
</dbReference>
<dbReference type="FunFam" id="1.10.1040.10:FF:000019">
    <property type="entry name" value="3-hydroxybutyryl-CoA dehydrogenase FadB2"/>
    <property type="match status" value="1"/>
</dbReference>
<dbReference type="GO" id="GO:0003857">
    <property type="term" value="F:(3S)-3-hydroxyacyl-CoA dehydrogenase (NAD+) activity"/>
    <property type="evidence" value="ECO:0007669"/>
    <property type="project" value="UniProtKB-EC"/>
</dbReference>
<comment type="pathway">
    <text evidence="2">Lipid metabolism; fatty acid beta-oxidation.</text>
</comment>
<dbReference type="InterPro" id="IPR006108">
    <property type="entry name" value="3HC_DH_C"/>
</dbReference>
<feature type="binding site" evidence="12">
    <location>
        <begin position="34"/>
        <end position="39"/>
    </location>
    <ligand>
        <name>NAD(+)</name>
        <dbReference type="ChEBI" id="CHEBI:57540"/>
    </ligand>
</feature>
<evidence type="ECO:0000256" key="5">
    <source>
        <dbReference type="ARBA" id="ARBA00022832"/>
    </source>
</evidence>
<evidence type="ECO:0000256" key="8">
    <source>
        <dbReference type="ARBA" id="ARBA00023098"/>
    </source>
</evidence>
<keyword evidence="7 12" id="KW-0520">NAD</keyword>
<feature type="binding site" evidence="13">
    <location>
        <position position="178"/>
    </location>
    <ligand>
        <name>CoA</name>
        <dbReference type="ChEBI" id="CHEBI:57287"/>
    </ligand>
</feature>
<feature type="binding site" evidence="12">
    <location>
        <position position="127"/>
    </location>
    <ligand>
        <name>NAD(+)</name>
        <dbReference type="ChEBI" id="CHEBI:57540"/>
    </ligand>
</feature>
<feature type="binding site" evidence="12">
    <location>
        <position position="202"/>
    </location>
    <ligand>
        <name>NAD(+)</name>
        <dbReference type="ChEBI" id="CHEBI:57540"/>
    </ligand>
</feature>
<evidence type="ECO:0000256" key="11">
    <source>
        <dbReference type="PIRSR" id="PIRSR000105-1"/>
    </source>
</evidence>
<comment type="catalytic activity">
    <reaction evidence="10">
        <text>a (3S)-3-hydroxyacyl-CoA + NAD(+) = a 3-oxoacyl-CoA + NADH + H(+)</text>
        <dbReference type="Rhea" id="RHEA:22432"/>
        <dbReference type="ChEBI" id="CHEBI:15378"/>
        <dbReference type="ChEBI" id="CHEBI:57318"/>
        <dbReference type="ChEBI" id="CHEBI:57540"/>
        <dbReference type="ChEBI" id="CHEBI:57945"/>
        <dbReference type="ChEBI" id="CHEBI:90726"/>
        <dbReference type="EC" id="1.1.1.35"/>
    </reaction>
</comment>
<gene>
    <name evidence="16" type="primary">HADH</name>
</gene>
<dbReference type="GO" id="GO:0120162">
    <property type="term" value="P:positive regulation of cold-induced thermogenesis"/>
    <property type="evidence" value="ECO:0007669"/>
    <property type="project" value="Ensembl"/>
</dbReference>
<feature type="binding site" evidence="13">
    <location>
        <position position="73"/>
    </location>
    <ligand>
        <name>CoA</name>
        <dbReference type="ChEBI" id="CHEBI:57287"/>
    </ligand>
</feature>
<dbReference type="eggNOG" id="KOG2304">
    <property type="taxonomic scope" value="Eukaryota"/>
</dbReference>
<feature type="binding site" evidence="12">
    <location>
        <position position="340"/>
    </location>
    <ligand>
        <name>NAD(+)</name>
        <dbReference type="ChEBI" id="CHEBI:57540"/>
    </ligand>
</feature>
<keyword evidence="8" id="KW-0443">Lipid metabolism</keyword>
<dbReference type="GO" id="GO:0006635">
    <property type="term" value="P:fatty acid beta-oxidation"/>
    <property type="evidence" value="ECO:0007669"/>
    <property type="project" value="Ensembl"/>
</dbReference>
<evidence type="ECO:0000256" key="9">
    <source>
        <dbReference type="ARBA" id="ARBA00023128"/>
    </source>
</evidence>
<dbReference type="GO" id="GO:0005759">
    <property type="term" value="C:mitochondrial matrix"/>
    <property type="evidence" value="ECO:0007669"/>
    <property type="project" value="UniProtKB-SubCell"/>
</dbReference>
<dbReference type="GO" id="GO:0005654">
    <property type="term" value="C:nucleoplasm"/>
    <property type="evidence" value="ECO:0007669"/>
    <property type="project" value="Ensembl"/>
</dbReference>
<feature type="binding site" evidence="12">
    <location>
        <position position="122"/>
    </location>
    <ligand>
        <name>NAD(+)</name>
        <dbReference type="ChEBI" id="CHEBI:57540"/>
    </ligand>
</feature>
<dbReference type="PROSITE" id="PS00067">
    <property type="entry name" value="3HCDH"/>
    <property type="match status" value="1"/>
</dbReference>
<dbReference type="GO" id="GO:0070403">
    <property type="term" value="F:NAD+ binding"/>
    <property type="evidence" value="ECO:0007669"/>
    <property type="project" value="Ensembl"/>
</dbReference>
<dbReference type="InterPro" id="IPR036291">
    <property type="entry name" value="NAD(P)-bd_dom_sf"/>
</dbReference>
<evidence type="ECO:0000256" key="4">
    <source>
        <dbReference type="ARBA" id="ARBA00013000"/>
    </source>
</evidence>
<feature type="binding site" evidence="12">
    <location>
        <position position="57"/>
    </location>
    <ligand>
        <name>NAD(+)</name>
        <dbReference type="ChEBI" id="CHEBI:57540"/>
    </ligand>
</feature>
<comment type="similarity">
    <text evidence="3">Belongs to the 3-hydroxyacyl-CoA dehydrogenase family.</text>
</comment>
<dbReference type="ExpressionAtlas" id="A0A096NRE4">
    <property type="expression patterns" value="baseline"/>
</dbReference>
<dbReference type="InterPro" id="IPR052242">
    <property type="entry name" value="Mito_3-hydroxyacyl-CoA_DH"/>
</dbReference>
<evidence type="ECO:0000313" key="16">
    <source>
        <dbReference type="Ensembl" id="ENSPANP00000015614.3"/>
    </source>
</evidence>
<evidence type="ECO:0000256" key="1">
    <source>
        <dbReference type="ARBA" id="ARBA00004305"/>
    </source>
</evidence>
<dbReference type="AlphaFoldDB" id="A0A096NRE4"/>
<feature type="domain" description="3-hydroxyacyl-CoA dehydrogenase C-terminal" evidence="14">
    <location>
        <begin position="245"/>
        <end position="348"/>
    </location>
</feature>
<dbReference type="Proteomes" id="UP000028761">
    <property type="component" value="Chromosome 3"/>
</dbReference>
<feature type="domain" description="3-hydroxyacyl-CoA dehydrogenase NAD binding" evidence="15">
    <location>
        <begin position="29"/>
        <end position="143"/>
    </location>
</feature>
<dbReference type="SUPFAM" id="SSF48179">
    <property type="entry name" value="6-phosphogluconate dehydrogenase C-terminal domain-like"/>
    <property type="match status" value="1"/>
</dbReference>
<keyword evidence="9" id="KW-0496">Mitochondrion</keyword>
<dbReference type="GeneTree" id="ENSGT00940000159984"/>
<evidence type="ECO:0000256" key="2">
    <source>
        <dbReference type="ARBA" id="ARBA00005005"/>
    </source>
</evidence>
<dbReference type="InterPro" id="IPR008927">
    <property type="entry name" value="6-PGluconate_DH-like_C_sf"/>
</dbReference>
<keyword evidence="6" id="KW-0560">Oxidoreductase</keyword>
<evidence type="ECO:0000256" key="6">
    <source>
        <dbReference type="ARBA" id="ARBA00023002"/>
    </source>
</evidence>
<dbReference type="Bgee" id="ENSPANG00000009529">
    <property type="expression patterns" value="Expressed in perirenal fat and 64 other cell types or tissues"/>
</dbReference>
<evidence type="ECO:0000256" key="12">
    <source>
        <dbReference type="PIRSR" id="PIRSR000105-2"/>
    </source>
</evidence>
<dbReference type="GO" id="GO:0042802">
    <property type="term" value="F:identical protein binding"/>
    <property type="evidence" value="ECO:0007669"/>
    <property type="project" value="Ensembl"/>
</dbReference>
<proteinExistence type="inferred from homology"/>
<dbReference type="InterPro" id="IPR013328">
    <property type="entry name" value="6PGD_dom2"/>
</dbReference>
<feature type="site" description="Important for catalytic activity" evidence="11">
    <location>
        <position position="199"/>
    </location>
</feature>
<dbReference type="PANTHER" id="PTHR43561">
    <property type="match status" value="1"/>
</dbReference>
<dbReference type="InterPro" id="IPR006176">
    <property type="entry name" value="3-OHacyl-CoA_DH_NAD-bd"/>
</dbReference>
<dbReference type="Gene3D" id="6.10.250.1150">
    <property type="match status" value="1"/>
</dbReference>
<dbReference type="InterPro" id="IPR022694">
    <property type="entry name" value="3-OHacyl-CoA_DH"/>
</dbReference>
<evidence type="ECO:0000256" key="7">
    <source>
        <dbReference type="ARBA" id="ARBA00023027"/>
    </source>
</evidence>
<reference evidence="16" key="2">
    <citation type="submission" date="2025-08" db="UniProtKB">
        <authorList>
            <consortium name="Ensembl"/>
        </authorList>
    </citation>
    <scope>IDENTIFICATION</scope>
</reference>
<comment type="subcellular location">
    <subcellularLocation>
        <location evidence="1">Mitochondrion matrix</location>
    </subcellularLocation>
</comment>
<dbReference type="EC" id="1.1.1.35" evidence="4"/>
<evidence type="ECO:0000259" key="14">
    <source>
        <dbReference type="Pfam" id="PF00725"/>
    </source>
</evidence>
<keyword evidence="17" id="KW-1185">Reference proteome</keyword>
<accession>A0A096NRE4</accession>
<evidence type="ECO:0000256" key="3">
    <source>
        <dbReference type="ARBA" id="ARBA00009463"/>
    </source>
</evidence>
<evidence type="ECO:0000259" key="15">
    <source>
        <dbReference type="Pfam" id="PF02737"/>
    </source>
</evidence>
<dbReference type="InterPro" id="IPR006180">
    <property type="entry name" value="3-OHacyl-CoA_DH_CS"/>
</dbReference>
<dbReference type="Pfam" id="PF02737">
    <property type="entry name" value="3HCDH_N"/>
    <property type="match status" value="2"/>
</dbReference>
<dbReference type="Ensembl" id="ENSPANT00000025240.3">
    <property type="protein sequence ID" value="ENSPANP00000015614.3"/>
    <property type="gene ID" value="ENSPANG00000009529.4"/>
</dbReference>
<evidence type="ECO:0000256" key="13">
    <source>
        <dbReference type="PIRSR" id="PIRSR000105-3"/>
    </source>
</evidence>
<feature type="domain" description="3-hydroxyacyl-CoA dehydrogenase NAD binding" evidence="15">
    <location>
        <begin position="170"/>
        <end position="243"/>
    </location>
</feature>
<dbReference type="Pfam" id="PF00725">
    <property type="entry name" value="3HCDH"/>
    <property type="match status" value="1"/>
</dbReference>
<sequence length="349" mass="37962">MAFVTRQFMRSMSSSSTASASAKKIIVKHVTVIGGGLMGAGIAQVAAATGHTVVLVDQTEDILAKSKKGIEESLRKVAKKKFAENPKAGGEFVEKTLRSIATSTDAASVVHSTDLVVEAIVENLKVKNELFKRLDKFAAERIIGESHGPGADPPPPPTLERSSVSSSVIHTIFASNTSSLQITSIANATTRQDRFAGLHFFNPVPLMKLVEVIKTPMTSQKTFESLVDFSKALGKHPVACKDTPGFIVNRLLVPYLMEAIRLYERVHQVSDGDASKEDIDTAMKLGAGYPMGPFELLDYVGLDTTKFIVDGWHEIDVKNPLHQPSPFLNKLVAENKFGKKTGEGFYKYK</sequence>
<dbReference type="PANTHER" id="PTHR43561:SF3">
    <property type="entry name" value="HYDROXYACYL-COENZYME A DEHYDROGENASE, MITOCHONDRIAL"/>
    <property type="match status" value="1"/>
</dbReference>
<evidence type="ECO:0000256" key="10">
    <source>
        <dbReference type="ARBA" id="ARBA00049556"/>
    </source>
</evidence>
<organism evidence="16 17">
    <name type="scientific">Papio anubis</name>
    <name type="common">Olive baboon</name>
    <dbReference type="NCBI Taxonomy" id="9555"/>
    <lineage>
        <taxon>Eukaryota</taxon>
        <taxon>Metazoa</taxon>
        <taxon>Chordata</taxon>
        <taxon>Craniata</taxon>
        <taxon>Vertebrata</taxon>
        <taxon>Euteleostomi</taxon>
        <taxon>Mammalia</taxon>
        <taxon>Eutheria</taxon>
        <taxon>Euarchontoglires</taxon>
        <taxon>Primates</taxon>
        <taxon>Haplorrhini</taxon>
        <taxon>Catarrhini</taxon>
        <taxon>Cercopithecidae</taxon>
        <taxon>Cercopithecinae</taxon>
        <taxon>Papio</taxon>
    </lineage>
</organism>
<reference evidence="16" key="3">
    <citation type="submission" date="2025-09" db="UniProtKB">
        <authorList>
            <consortium name="Ensembl"/>
        </authorList>
    </citation>
    <scope>IDENTIFICATION</scope>
</reference>
<dbReference type="GO" id="GO:0050796">
    <property type="term" value="P:regulation of insulin secretion"/>
    <property type="evidence" value="ECO:0007669"/>
    <property type="project" value="Ensembl"/>
</dbReference>
<feature type="binding site" evidence="13">
    <location>
        <position position="80"/>
    </location>
    <ligand>
        <name>CoA</name>
        <dbReference type="ChEBI" id="CHEBI:57287"/>
    </ligand>
</feature>
<keyword evidence="5" id="KW-0276">Fatty acid metabolism</keyword>
<feature type="binding site" evidence="12">
    <location>
        <position position="178"/>
    </location>
    <ligand>
        <name>NAD(+)</name>
        <dbReference type="ChEBI" id="CHEBI:57540"/>
    </ligand>
</feature>
<evidence type="ECO:0000313" key="17">
    <source>
        <dbReference type="Proteomes" id="UP000028761"/>
    </source>
</evidence>
<reference evidence="16 17" key="1">
    <citation type="submission" date="2012-03" db="EMBL/GenBank/DDBJ databases">
        <title>Whole Genome Assembly of Papio anubis.</title>
        <authorList>
            <person name="Liu Y.L."/>
            <person name="Abraham K.A."/>
            <person name="Akbar H.A."/>
            <person name="Ali S.A."/>
            <person name="Anosike U.A."/>
            <person name="Aqrawi P.A."/>
            <person name="Arias F.A."/>
            <person name="Attaway T.A."/>
            <person name="Awwad R.A."/>
            <person name="Babu C.B."/>
            <person name="Bandaranaike D.B."/>
            <person name="Battles P.B."/>
            <person name="Bell A.B."/>
            <person name="Beltran B.B."/>
            <person name="Berhane-Mersha D.B."/>
            <person name="Bess C.B."/>
            <person name="Bickham C.B."/>
            <person name="Bolden T.B."/>
            <person name="Carter K.C."/>
            <person name="Chau D.C."/>
            <person name="Chavez A.C."/>
            <person name="Clerc-Blankenburg K.C."/>
            <person name="Coyle M.C."/>
            <person name="Dao M.D."/>
            <person name="Davila M.L.D."/>
            <person name="Davy-Carroll L.D."/>
            <person name="Denson S.D."/>
            <person name="Dinh H.D."/>
            <person name="Fernandez S.F."/>
            <person name="Fernando P.F."/>
            <person name="Forbes L.F."/>
            <person name="Francis C.F."/>
            <person name="Francisco L.F."/>
            <person name="Fu Q.F."/>
            <person name="Garcia-Iii R.G."/>
            <person name="Garrett T.G."/>
            <person name="Gross S.G."/>
            <person name="Gubbala S.G."/>
            <person name="Hirani K.H."/>
            <person name="Hogues M.H."/>
            <person name="Hollins B.H."/>
            <person name="Jackson L.J."/>
            <person name="Javaid M.J."/>
            <person name="Jhangiani S.J."/>
            <person name="Johnson A.J."/>
            <person name="Johnson B.J."/>
            <person name="Jones J.J."/>
            <person name="Joshi V.J."/>
            <person name="Kalu J.K."/>
            <person name="Khan N.K."/>
            <person name="Korchina V.K."/>
            <person name="Kovar C.K."/>
            <person name="Lago L.L."/>
            <person name="Lara F.L."/>
            <person name="Le T.-K.L."/>
            <person name="Lee S.L."/>
            <person name="Legall-Iii F.L."/>
            <person name="Lemon S.L."/>
            <person name="Liu J.L."/>
            <person name="Liu Y.-S.L."/>
            <person name="Liyanage D.L."/>
            <person name="Lopez J.L."/>
            <person name="Lorensuhewa L.L."/>
            <person name="Mata R.M."/>
            <person name="Mathew T.M."/>
            <person name="Mercado C.M."/>
            <person name="Mercado I.M."/>
            <person name="Morales K.M."/>
            <person name="Morgan M.M."/>
            <person name="Munidasa M.M."/>
            <person name="Ngo D.N."/>
            <person name="Nguyen L.N."/>
            <person name="Nguyen T.N."/>
            <person name="Nguyen N.N."/>
            <person name="Obregon M.O."/>
            <person name="Okwuonu G.O."/>
            <person name="Ongeri F.O."/>
            <person name="Onwere C.O."/>
            <person name="Osifeso I.O."/>
            <person name="Parra A.P."/>
            <person name="Patil S.P."/>
            <person name="Perez A.P."/>
            <person name="Perez Y.P."/>
            <person name="Pham C.P."/>
            <person name="Pu L.-L.P."/>
            <person name="Puazo M.P."/>
            <person name="Quiroz J.Q."/>
            <person name="Rouhana J.R."/>
            <person name="Ruiz M.R."/>
            <person name="Ruiz S.-J.R."/>
            <person name="Saada N.S."/>
            <person name="Santibanez J.S."/>
            <person name="Scheel M.S."/>
            <person name="Schneider B.S."/>
            <person name="Simmons D.S."/>
            <person name="Sisson I.S."/>
            <person name="Tang L.-Y.T."/>
            <person name="Thornton R.T."/>
            <person name="Tisius J.T."/>
            <person name="Toledanes G.T."/>
            <person name="Trejos Z.T."/>
            <person name="Usmani K.U."/>
            <person name="Varghese R.V."/>
            <person name="Vattathil S.V."/>
            <person name="Vee V.V."/>
            <person name="Walker D.W."/>
            <person name="Weissenberger G.W."/>
            <person name="White C.W."/>
            <person name="Williams A.W."/>
            <person name="Woodworth J.W."/>
            <person name="Wright R.W."/>
            <person name="Zhu Y.Z."/>
            <person name="Han Y.H."/>
            <person name="Newsham I.N."/>
            <person name="Nazareth L.N."/>
            <person name="Worley K.W."/>
            <person name="Muzny D.M."/>
            <person name="Rogers J.R."/>
            <person name="Gibbs R.G."/>
        </authorList>
    </citation>
    <scope>NUCLEOTIDE SEQUENCE [LARGE SCALE GENOMIC DNA]</scope>
</reference>
<dbReference type="OMA" id="MAHPMGP"/>
<dbReference type="SUPFAM" id="SSF51735">
    <property type="entry name" value="NAD(P)-binding Rossmann-fold domains"/>
    <property type="match status" value="2"/>
</dbReference>